<dbReference type="InterPro" id="IPR029055">
    <property type="entry name" value="Ntn_hydrolases_N"/>
</dbReference>
<evidence type="ECO:0000256" key="4">
    <source>
        <dbReference type="ARBA" id="ARBA00022962"/>
    </source>
</evidence>
<dbReference type="InterPro" id="IPR017932">
    <property type="entry name" value="GATase_2_dom"/>
</dbReference>
<feature type="domain" description="Glutamine amidotransferase type-2" evidence="5">
    <location>
        <begin position="71"/>
        <end position="287"/>
    </location>
</feature>
<dbReference type="PANTHER" id="PTHR43284">
    <property type="entry name" value="ASPARAGINE SYNTHETASE (GLUTAMINE-HYDROLYZING)"/>
    <property type="match status" value="1"/>
</dbReference>
<dbReference type="CDD" id="cd00712">
    <property type="entry name" value="AsnB"/>
    <property type="match status" value="1"/>
</dbReference>
<gene>
    <name evidence="6" type="ORF">PT974_03074</name>
</gene>
<dbReference type="CDD" id="cd01991">
    <property type="entry name" value="Asn_synthase_B_C"/>
    <property type="match status" value="1"/>
</dbReference>
<dbReference type="Pfam" id="PF00733">
    <property type="entry name" value="Asn_synthase"/>
    <property type="match status" value="1"/>
</dbReference>
<dbReference type="Gene3D" id="3.40.50.620">
    <property type="entry name" value="HUPs"/>
    <property type="match status" value="2"/>
</dbReference>
<sequence length="770" mass="86520">MCGIVATCHCPRATIPDIKGHERNNELESANEHLNGEPHGRLFGIKAKVYKNIRGASKIGRLISRLTHRRSKTVDLETTMVDGKHDELVDSLKAAIGALKHRGPDGVGVWVSQDGRVGLAHCRLSINDLSPSGSQPLHSDDGAIHAIVNGEIYDHDRLREVCTTQHGYRFKGTSDSEIVVALYKIYGAPAFLQHLRGEFAFVIFDEREGNRRVIAGRDRFGIKPLVWTVFGDKIIFAAEAKAFLALGWKPEWNVHAITDGGWMLDDRTVFQGVRKLMPGHWMEVTDESGVHIRKYWDAEYPDKTKPDSRTTEEMVLGVRHRLTEAIRLRMQADVPVGIYLSGGIDSSVIAGIATQLAREDRVKIGNKQTTQVVCFSVQFPRESGFDESDIADRTAKSLGANIIKVVVDEERLAKDFVNAVHHCEHHVCDLNAVAKFTLSTLAREHGIKVVLTGEGSDEHFAGYPIFPAEFLREPDLGMPESTLAQNHELRMNLQKSASALIKAALHSSSTMEDDDRSSDVIQDNDENTIPKLLLTWHPTKHVFKDWVQNQYNGKWNMVETVWASYSTEVRKDMREKWHPAHTAMYMWNKSTLLNVILSSLGDRAEMAHGVEGRTPFLDHELTEYVNSLPPSTKLKYAPQEEHSSNQVSGHQKLVGSPLQYITEKWILREAAKPFITEELYNRRKVPFLAPVTWPKHGPLQNMFKELLTQEAVENLGFVNYEVIERALDKAFGEKGDPASFRMLCYTGSWVALAGRFGVTSASFEDSSWTC</sequence>
<evidence type="ECO:0000313" key="6">
    <source>
        <dbReference type="EMBL" id="KAK5996319.1"/>
    </source>
</evidence>
<evidence type="ECO:0000313" key="7">
    <source>
        <dbReference type="Proteomes" id="UP001338125"/>
    </source>
</evidence>
<dbReference type="Gene3D" id="3.60.20.10">
    <property type="entry name" value="Glutamine Phosphoribosylpyrophosphate, subunit 1, domain 1"/>
    <property type="match status" value="1"/>
</dbReference>
<keyword evidence="3" id="KW-0067">ATP-binding</keyword>
<protein>
    <submittedName>
        <fullName evidence="6">Amidase chyE</fullName>
    </submittedName>
</protein>
<dbReference type="SUPFAM" id="SSF56235">
    <property type="entry name" value="N-terminal nucleophile aminohydrolases (Ntn hydrolases)"/>
    <property type="match status" value="1"/>
</dbReference>
<evidence type="ECO:0000259" key="5">
    <source>
        <dbReference type="PROSITE" id="PS51278"/>
    </source>
</evidence>
<evidence type="ECO:0000256" key="1">
    <source>
        <dbReference type="ARBA" id="ARBA00005752"/>
    </source>
</evidence>
<reference evidence="6 7" key="1">
    <citation type="submission" date="2024-01" db="EMBL/GenBank/DDBJ databases">
        <title>Complete genome of Cladobotryum mycophilum ATHUM6906.</title>
        <authorList>
            <person name="Christinaki A.C."/>
            <person name="Myridakis A.I."/>
            <person name="Kouvelis V.N."/>
        </authorList>
    </citation>
    <scope>NUCLEOTIDE SEQUENCE [LARGE SCALE GENOMIC DNA]</scope>
    <source>
        <strain evidence="6 7">ATHUM6906</strain>
    </source>
</reference>
<evidence type="ECO:0000256" key="2">
    <source>
        <dbReference type="ARBA" id="ARBA00022741"/>
    </source>
</evidence>
<dbReference type="EMBL" id="JAVFKD010000003">
    <property type="protein sequence ID" value="KAK5996319.1"/>
    <property type="molecule type" value="Genomic_DNA"/>
</dbReference>
<name>A0ABR0SWC4_9HYPO</name>
<dbReference type="InterPro" id="IPR014729">
    <property type="entry name" value="Rossmann-like_a/b/a_fold"/>
</dbReference>
<keyword evidence="7" id="KW-1185">Reference proteome</keyword>
<dbReference type="Pfam" id="PF13537">
    <property type="entry name" value="GATase_7"/>
    <property type="match status" value="1"/>
</dbReference>
<comment type="caution">
    <text evidence="6">The sequence shown here is derived from an EMBL/GenBank/DDBJ whole genome shotgun (WGS) entry which is preliminary data.</text>
</comment>
<dbReference type="InterPro" id="IPR051786">
    <property type="entry name" value="ASN_synthetase/amidase"/>
</dbReference>
<evidence type="ECO:0000256" key="3">
    <source>
        <dbReference type="ARBA" id="ARBA00022840"/>
    </source>
</evidence>
<keyword evidence="4" id="KW-0315">Glutamine amidotransferase</keyword>
<dbReference type="InterPro" id="IPR001962">
    <property type="entry name" value="Asn_synthase"/>
</dbReference>
<dbReference type="SUPFAM" id="SSF52402">
    <property type="entry name" value="Adenine nucleotide alpha hydrolases-like"/>
    <property type="match status" value="1"/>
</dbReference>
<proteinExistence type="inferred from homology"/>
<accession>A0ABR0SWC4</accession>
<keyword evidence="2" id="KW-0547">Nucleotide-binding</keyword>
<dbReference type="InterPro" id="IPR033738">
    <property type="entry name" value="AsnB_N"/>
</dbReference>
<dbReference type="PANTHER" id="PTHR43284:SF1">
    <property type="entry name" value="ASPARAGINE SYNTHETASE"/>
    <property type="match status" value="1"/>
</dbReference>
<dbReference type="InterPro" id="IPR006426">
    <property type="entry name" value="Asn_synth_AEB"/>
</dbReference>
<organism evidence="6 7">
    <name type="scientific">Cladobotryum mycophilum</name>
    <dbReference type="NCBI Taxonomy" id="491253"/>
    <lineage>
        <taxon>Eukaryota</taxon>
        <taxon>Fungi</taxon>
        <taxon>Dikarya</taxon>
        <taxon>Ascomycota</taxon>
        <taxon>Pezizomycotina</taxon>
        <taxon>Sordariomycetes</taxon>
        <taxon>Hypocreomycetidae</taxon>
        <taxon>Hypocreales</taxon>
        <taxon>Hypocreaceae</taxon>
        <taxon>Cladobotryum</taxon>
    </lineage>
</organism>
<comment type="similarity">
    <text evidence="1">Belongs to the asparagine synthetase family.</text>
</comment>
<dbReference type="PROSITE" id="PS51278">
    <property type="entry name" value="GATASE_TYPE_2"/>
    <property type="match status" value="1"/>
</dbReference>
<dbReference type="Proteomes" id="UP001338125">
    <property type="component" value="Unassembled WGS sequence"/>
</dbReference>
<dbReference type="NCBIfam" id="TIGR01536">
    <property type="entry name" value="asn_synth_AEB"/>
    <property type="match status" value="1"/>
</dbReference>